<organism evidence="1 2">
    <name type="scientific">Puccinia sorghi</name>
    <dbReference type="NCBI Taxonomy" id="27349"/>
    <lineage>
        <taxon>Eukaryota</taxon>
        <taxon>Fungi</taxon>
        <taxon>Dikarya</taxon>
        <taxon>Basidiomycota</taxon>
        <taxon>Pucciniomycotina</taxon>
        <taxon>Pucciniomycetes</taxon>
        <taxon>Pucciniales</taxon>
        <taxon>Pucciniaceae</taxon>
        <taxon>Puccinia</taxon>
    </lineage>
</organism>
<name>A0A0L6VLL2_9BASI</name>
<accession>A0A0L6VLL2</accession>
<dbReference type="AlphaFoldDB" id="A0A0L6VLL2"/>
<dbReference type="Proteomes" id="UP000037035">
    <property type="component" value="Unassembled WGS sequence"/>
</dbReference>
<dbReference type="VEuPathDB" id="FungiDB:VP01_13996g1"/>
<proteinExistence type="predicted"/>
<sequence length="64" mass="7685">KWCSYLLSLSEPFEVLMDHNALKSFMSSKQWFQILYHVKRTFTPERGRSLPITTLIMFELFFPP</sequence>
<keyword evidence="2" id="KW-1185">Reference proteome</keyword>
<evidence type="ECO:0000313" key="2">
    <source>
        <dbReference type="Proteomes" id="UP000037035"/>
    </source>
</evidence>
<protein>
    <submittedName>
        <fullName evidence="1">Uncharacterized protein</fullName>
    </submittedName>
</protein>
<evidence type="ECO:0000313" key="1">
    <source>
        <dbReference type="EMBL" id="KNZ61452.1"/>
    </source>
</evidence>
<dbReference type="EMBL" id="LAVV01004438">
    <property type="protein sequence ID" value="KNZ61452.1"/>
    <property type="molecule type" value="Genomic_DNA"/>
</dbReference>
<reference evidence="1 2" key="1">
    <citation type="submission" date="2015-08" db="EMBL/GenBank/DDBJ databases">
        <title>Next Generation Sequencing and Analysis of the Genome of Puccinia sorghi L Schw, the Causal Agent of Maize Common Rust.</title>
        <authorList>
            <person name="Rochi L."/>
            <person name="Burguener G."/>
            <person name="Darino M."/>
            <person name="Turjanski A."/>
            <person name="Kreff E."/>
            <person name="Dieguez M.J."/>
            <person name="Sacco F."/>
        </authorList>
    </citation>
    <scope>NUCLEOTIDE SEQUENCE [LARGE SCALE GENOMIC DNA]</scope>
    <source>
        <strain evidence="1 2">RO10H11247</strain>
    </source>
</reference>
<gene>
    <name evidence="1" type="ORF">VP01_13996g1</name>
</gene>
<dbReference type="OrthoDB" id="1750432at2759"/>
<comment type="caution">
    <text evidence="1">The sequence shown here is derived from an EMBL/GenBank/DDBJ whole genome shotgun (WGS) entry which is preliminary data.</text>
</comment>
<feature type="non-terminal residue" evidence="1">
    <location>
        <position position="1"/>
    </location>
</feature>